<dbReference type="Proteomes" id="UP001180020">
    <property type="component" value="Unassembled WGS sequence"/>
</dbReference>
<reference evidence="2" key="2">
    <citation type="submission" date="2023-06" db="EMBL/GenBank/DDBJ databases">
        <authorList>
            <person name="Ma L."/>
            <person name="Liu K.-W."/>
            <person name="Li Z."/>
            <person name="Hsiao Y.-Y."/>
            <person name="Qi Y."/>
            <person name="Fu T."/>
            <person name="Tang G."/>
            <person name="Zhang D."/>
            <person name="Sun W.-H."/>
            <person name="Liu D.-K."/>
            <person name="Li Y."/>
            <person name="Chen G.-Z."/>
            <person name="Liu X.-D."/>
            <person name="Liao X.-Y."/>
            <person name="Jiang Y.-T."/>
            <person name="Yu X."/>
            <person name="Hao Y."/>
            <person name="Huang J."/>
            <person name="Zhao X.-W."/>
            <person name="Ke S."/>
            <person name="Chen Y.-Y."/>
            <person name="Wu W.-L."/>
            <person name="Hsu J.-L."/>
            <person name="Lin Y.-F."/>
            <person name="Huang M.-D."/>
            <person name="Li C.-Y."/>
            <person name="Huang L."/>
            <person name="Wang Z.-W."/>
            <person name="Zhao X."/>
            <person name="Zhong W.-Y."/>
            <person name="Peng D.-H."/>
            <person name="Ahmad S."/>
            <person name="Lan S."/>
            <person name="Zhang J.-S."/>
            <person name="Tsai W.-C."/>
            <person name="Van De Peer Y."/>
            <person name="Liu Z.-J."/>
        </authorList>
    </citation>
    <scope>NUCLEOTIDE SEQUENCE</scope>
    <source>
        <strain evidence="2">CP</strain>
        <tissue evidence="2">Leaves</tissue>
    </source>
</reference>
<evidence type="ECO:0000313" key="2">
    <source>
        <dbReference type="EMBL" id="KAK1307905.1"/>
    </source>
</evidence>
<dbReference type="AlphaFoldDB" id="A0AAV9E4Q6"/>
<sequence length="70" mass="8019">MDPVLKNRGFMGNFTLGININLSPTPPPDPFFVHRRADVRKHLPFHTPNPHSLVDPGLKPRKQVHESRVF</sequence>
<feature type="region of interest" description="Disordered" evidence="1">
    <location>
        <begin position="45"/>
        <end position="70"/>
    </location>
</feature>
<comment type="caution">
    <text evidence="2">The sequence shown here is derived from an EMBL/GenBank/DDBJ whole genome shotgun (WGS) entry which is preliminary data.</text>
</comment>
<accession>A0AAV9E4Q6</accession>
<gene>
    <name evidence="2" type="ORF">QJS10_CPA09g01372</name>
</gene>
<evidence type="ECO:0000313" key="3">
    <source>
        <dbReference type="Proteomes" id="UP001180020"/>
    </source>
</evidence>
<organism evidence="2 3">
    <name type="scientific">Acorus calamus</name>
    <name type="common">Sweet flag</name>
    <dbReference type="NCBI Taxonomy" id="4465"/>
    <lineage>
        <taxon>Eukaryota</taxon>
        <taxon>Viridiplantae</taxon>
        <taxon>Streptophyta</taxon>
        <taxon>Embryophyta</taxon>
        <taxon>Tracheophyta</taxon>
        <taxon>Spermatophyta</taxon>
        <taxon>Magnoliopsida</taxon>
        <taxon>Liliopsida</taxon>
        <taxon>Acoraceae</taxon>
        <taxon>Acorus</taxon>
    </lineage>
</organism>
<keyword evidence="3" id="KW-1185">Reference proteome</keyword>
<reference evidence="2" key="1">
    <citation type="journal article" date="2023" name="Nat. Commun.">
        <title>Diploid and tetraploid genomes of Acorus and the evolution of monocots.</title>
        <authorList>
            <person name="Ma L."/>
            <person name="Liu K.W."/>
            <person name="Li Z."/>
            <person name="Hsiao Y.Y."/>
            <person name="Qi Y."/>
            <person name="Fu T."/>
            <person name="Tang G.D."/>
            <person name="Zhang D."/>
            <person name="Sun W.H."/>
            <person name="Liu D.K."/>
            <person name="Li Y."/>
            <person name="Chen G.Z."/>
            <person name="Liu X.D."/>
            <person name="Liao X.Y."/>
            <person name="Jiang Y.T."/>
            <person name="Yu X."/>
            <person name="Hao Y."/>
            <person name="Huang J."/>
            <person name="Zhao X.W."/>
            <person name="Ke S."/>
            <person name="Chen Y.Y."/>
            <person name="Wu W.L."/>
            <person name="Hsu J.L."/>
            <person name="Lin Y.F."/>
            <person name="Huang M.D."/>
            <person name="Li C.Y."/>
            <person name="Huang L."/>
            <person name="Wang Z.W."/>
            <person name="Zhao X."/>
            <person name="Zhong W.Y."/>
            <person name="Peng D.H."/>
            <person name="Ahmad S."/>
            <person name="Lan S."/>
            <person name="Zhang J.S."/>
            <person name="Tsai W.C."/>
            <person name="Van de Peer Y."/>
            <person name="Liu Z.J."/>
        </authorList>
    </citation>
    <scope>NUCLEOTIDE SEQUENCE</scope>
    <source>
        <strain evidence="2">CP</strain>
    </source>
</reference>
<proteinExistence type="predicted"/>
<name>A0AAV9E4Q6_ACOCL</name>
<evidence type="ECO:0000256" key="1">
    <source>
        <dbReference type="SAM" id="MobiDB-lite"/>
    </source>
</evidence>
<protein>
    <submittedName>
        <fullName evidence="2">Uncharacterized protein</fullName>
    </submittedName>
</protein>
<dbReference type="EMBL" id="JAUJYO010000009">
    <property type="protein sequence ID" value="KAK1307905.1"/>
    <property type="molecule type" value="Genomic_DNA"/>
</dbReference>